<keyword evidence="3" id="KW-0690">Ribosome biogenesis</keyword>
<proteinExistence type="inferred from homology"/>
<dbReference type="CDD" id="cd00472">
    <property type="entry name" value="Ribosomal_L24e_L24"/>
    <property type="match status" value="1"/>
</dbReference>
<dbReference type="FunFam" id="2.30.170.20:FF:000001">
    <property type="entry name" value="probable ribosome biogenesis protein RLP24"/>
    <property type="match status" value="1"/>
</dbReference>
<dbReference type="Pfam" id="PF01246">
    <property type="entry name" value="Ribosomal_L24e"/>
    <property type="match status" value="1"/>
</dbReference>
<dbReference type="GO" id="GO:0005730">
    <property type="term" value="C:nucleolus"/>
    <property type="evidence" value="ECO:0007669"/>
    <property type="project" value="TreeGrafter"/>
</dbReference>
<evidence type="ECO:0000256" key="3">
    <source>
        <dbReference type="ARBA" id="ARBA00022517"/>
    </source>
</evidence>
<dbReference type="PANTHER" id="PTHR10792">
    <property type="entry name" value="60S RIBOSOMAL PROTEIN L24"/>
    <property type="match status" value="1"/>
</dbReference>
<organism evidence="5 6">
    <name type="scientific">Bionectria ochroleuca</name>
    <name type="common">Gliocladium roseum</name>
    <dbReference type="NCBI Taxonomy" id="29856"/>
    <lineage>
        <taxon>Eukaryota</taxon>
        <taxon>Fungi</taxon>
        <taxon>Dikarya</taxon>
        <taxon>Ascomycota</taxon>
        <taxon>Pezizomycotina</taxon>
        <taxon>Sordariomycetes</taxon>
        <taxon>Hypocreomycetidae</taxon>
        <taxon>Hypocreales</taxon>
        <taxon>Bionectriaceae</taxon>
        <taxon>Clonostachys</taxon>
    </lineage>
</organism>
<evidence type="ECO:0000259" key="4">
    <source>
        <dbReference type="SMART" id="SM00746"/>
    </source>
</evidence>
<dbReference type="SMART" id="SM00746">
    <property type="entry name" value="TRASH"/>
    <property type="match status" value="1"/>
</dbReference>
<comment type="caution">
    <text evidence="5">The sequence shown here is derived from an EMBL/GenBank/DDBJ whole genome shotgun (WGS) entry which is preliminary data.</text>
</comment>
<evidence type="ECO:0000256" key="1">
    <source>
        <dbReference type="ARBA" id="ARBA00005647"/>
    </source>
</evidence>
<dbReference type="GO" id="GO:1902626">
    <property type="term" value="P:assembly of large subunit precursor of preribosome"/>
    <property type="evidence" value="ECO:0007669"/>
    <property type="project" value="UniProtKB-ARBA"/>
</dbReference>
<reference evidence="5" key="1">
    <citation type="submission" date="2020-10" db="EMBL/GenBank/DDBJ databases">
        <title>High-Quality Genome Resource of Clonostachys rosea strain S41 by Oxford Nanopore Long-Read Sequencing.</title>
        <authorList>
            <person name="Wang H."/>
        </authorList>
    </citation>
    <scope>NUCLEOTIDE SEQUENCE</scope>
    <source>
        <strain evidence="5">S41</strain>
    </source>
</reference>
<sequence>MSLYKSIENFLAYCPQTMDIAQSFSRRSLTCLCRWVLPLFSAGTAHCTSPLRSLPNPLSISNGGGAGYFFFLNIYEQPLFLASFCLDENNVGDANMRIESCYFCGAPAYPSKGITFMRNDGKSFRFCKSKCHKNFKLRRNPRSLRWTKASRRRAGKEMTVDNSLLFEARRNVPVRYNPELMAKTIQAMKRVSEIRARRERVFYKKRMAGNKARELARAAKLVAEHEHLLPRIRGSELRRRREAAGEDAMDIEDGIIDEDARVVKQKSQLFGGEKKRLKVRVEEIAEE</sequence>
<dbReference type="InterPro" id="IPR000988">
    <property type="entry name" value="Ribosomal_eL24-rel_N"/>
</dbReference>
<dbReference type="InterPro" id="IPR038630">
    <property type="entry name" value="L24e/L24_sf"/>
</dbReference>
<name>A0A8H7N5I3_BIOOC</name>
<gene>
    <name evidence="5" type="ORF">IM811_017584</name>
</gene>
<evidence type="ECO:0000313" key="6">
    <source>
        <dbReference type="Proteomes" id="UP000616885"/>
    </source>
</evidence>
<dbReference type="PANTHER" id="PTHR10792:SF8">
    <property type="entry name" value="RIBOSOME BIOGENESIS PROTEIN RLP24-RELATED"/>
    <property type="match status" value="1"/>
</dbReference>
<dbReference type="SUPFAM" id="SSF57716">
    <property type="entry name" value="Glucocorticoid receptor-like (DNA-binding domain)"/>
    <property type="match status" value="1"/>
</dbReference>
<dbReference type="InterPro" id="IPR011017">
    <property type="entry name" value="TRASH_dom"/>
</dbReference>
<protein>
    <recommendedName>
        <fullName evidence="2">Ribosome biogenesis protein RLP24</fullName>
    </recommendedName>
</protein>
<dbReference type="Gene3D" id="2.30.170.20">
    <property type="entry name" value="Ribosomal protein L24e"/>
    <property type="match status" value="1"/>
</dbReference>
<dbReference type="Proteomes" id="UP000616885">
    <property type="component" value="Unassembled WGS sequence"/>
</dbReference>
<dbReference type="InterPro" id="IPR056366">
    <property type="entry name" value="Ribosomal_eL24"/>
</dbReference>
<comment type="similarity">
    <text evidence="1">Belongs to the eukaryotic ribosomal protein eL24 family.</text>
</comment>
<accession>A0A8H7N5I3</accession>
<dbReference type="AlphaFoldDB" id="A0A8H7N5I3"/>
<dbReference type="GO" id="GO:0003735">
    <property type="term" value="F:structural constituent of ribosome"/>
    <property type="evidence" value="ECO:0007669"/>
    <property type="project" value="InterPro"/>
</dbReference>
<evidence type="ECO:0000313" key="5">
    <source>
        <dbReference type="EMBL" id="KAF9748079.1"/>
    </source>
</evidence>
<dbReference type="EMBL" id="JADCTT010000009">
    <property type="protein sequence ID" value="KAF9748079.1"/>
    <property type="molecule type" value="Genomic_DNA"/>
</dbReference>
<feature type="domain" description="TRASH" evidence="4">
    <location>
        <begin position="101"/>
        <end position="139"/>
    </location>
</feature>
<evidence type="ECO:0000256" key="2">
    <source>
        <dbReference type="ARBA" id="ARBA00018397"/>
    </source>
</evidence>